<feature type="transmembrane region" description="Helical" evidence="2">
    <location>
        <begin position="52"/>
        <end position="73"/>
    </location>
</feature>
<proteinExistence type="predicted"/>
<comment type="caution">
    <text evidence="3">The sequence shown here is derived from an EMBL/GenBank/DDBJ whole genome shotgun (WGS) entry which is preliminary data.</text>
</comment>
<feature type="transmembrane region" description="Helical" evidence="2">
    <location>
        <begin position="85"/>
        <end position="102"/>
    </location>
</feature>
<evidence type="ECO:0000313" key="4">
    <source>
        <dbReference type="Proteomes" id="UP000482487"/>
    </source>
</evidence>
<sequence length="106" mass="11810">MEETGSGDEKNGKFDPVVEQKRKKNSFSPSVKSSNKDIVSGKTELYVLADKFVRYLILAGFGLTLLSMIGNKFLDAKMKDSISDSWNIVVPTISIIIGYIFGKEKR</sequence>
<feature type="compositionally biased region" description="Polar residues" evidence="1">
    <location>
        <begin position="26"/>
        <end position="36"/>
    </location>
</feature>
<feature type="compositionally biased region" description="Basic and acidic residues" evidence="1">
    <location>
        <begin position="7"/>
        <end position="20"/>
    </location>
</feature>
<evidence type="ECO:0000256" key="1">
    <source>
        <dbReference type="SAM" id="MobiDB-lite"/>
    </source>
</evidence>
<dbReference type="AlphaFoldDB" id="A0A7C9N3U8"/>
<organism evidence="3 4">
    <name type="scientific">Solidesulfovibrio aerotolerans</name>
    <dbReference type="NCBI Taxonomy" id="295255"/>
    <lineage>
        <taxon>Bacteria</taxon>
        <taxon>Pseudomonadati</taxon>
        <taxon>Thermodesulfobacteriota</taxon>
        <taxon>Desulfovibrionia</taxon>
        <taxon>Desulfovibrionales</taxon>
        <taxon>Desulfovibrionaceae</taxon>
        <taxon>Solidesulfovibrio</taxon>
    </lineage>
</organism>
<protein>
    <submittedName>
        <fullName evidence="3">Uncharacterized protein</fullName>
    </submittedName>
</protein>
<dbReference type="Proteomes" id="UP000482487">
    <property type="component" value="Unassembled WGS sequence"/>
</dbReference>
<evidence type="ECO:0000256" key="2">
    <source>
        <dbReference type="SAM" id="Phobius"/>
    </source>
</evidence>
<name>A0A7C9N3U8_9BACT</name>
<accession>A0A7C9N3U8</accession>
<keyword evidence="4" id="KW-1185">Reference proteome</keyword>
<keyword evidence="2" id="KW-0812">Transmembrane</keyword>
<feature type="region of interest" description="Disordered" evidence="1">
    <location>
        <begin position="1"/>
        <end position="36"/>
    </location>
</feature>
<gene>
    <name evidence="3" type="ORF">GTA51_17405</name>
</gene>
<dbReference type="EMBL" id="WVUD01000046">
    <property type="protein sequence ID" value="MYL84891.1"/>
    <property type="molecule type" value="Genomic_DNA"/>
</dbReference>
<dbReference type="RefSeq" id="WP_160963337.1">
    <property type="nucleotide sequence ID" value="NZ_WVUD01000046.1"/>
</dbReference>
<keyword evidence="2" id="KW-0472">Membrane</keyword>
<reference evidence="3 4" key="1">
    <citation type="submission" date="2020-01" db="EMBL/GenBank/DDBJ databases">
        <title>Genome sequence of Desulfovibrio aerotolerans DSM 16695(T).</title>
        <authorList>
            <person name="Karnachuk O."/>
            <person name="Avakyan M."/>
            <person name="Mardanov A."/>
            <person name="Kadnikov V."/>
            <person name="Ravin N."/>
        </authorList>
    </citation>
    <scope>NUCLEOTIDE SEQUENCE [LARGE SCALE GENOMIC DNA]</scope>
    <source>
        <strain evidence="3 4">DSM 16695</strain>
    </source>
</reference>
<evidence type="ECO:0000313" key="3">
    <source>
        <dbReference type="EMBL" id="MYL84891.1"/>
    </source>
</evidence>
<keyword evidence="2" id="KW-1133">Transmembrane helix</keyword>